<dbReference type="PROSITE" id="PS50835">
    <property type="entry name" value="IG_LIKE"/>
    <property type="match status" value="1"/>
</dbReference>
<evidence type="ECO:0000259" key="5">
    <source>
        <dbReference type="PROSITE" id="PS50835"/>
    </source>
</evidence>
<feature type="transmembrane region" description="Helical" evidence="4">
    <location>
        <begin position="129"/>
        <end position="152"/>
    </location>
</feature>
<keyword evidence="3" id="KW-0393">Immunoglobulin domain</keyword>
<evidence type="ECO:0000313" key="6">
    <source>
        <dbReference type="EMBL" id="NWU98027.1"/>
    </source>
</evidence>
<organism evidence="6 7">
    <name type="scientific">Upupa epops</name>
    <name type="common">Eurasian hoopoe</name>
    <dbReference type="NCBI Taxonomy" id="57439"/>
    <lineage>
        <taxon>Eukaryota</taxon>
        <taxon>Metazoa</taxon>
        <taxon>Chordata</taxon>
        <taxon>Craniata</taxon>
        <taxon>Vertebrata</taxon>
        <taxon>Euteleostomi</taxon>
        <taxon>Archelosauria</taxon>
        <taxon>Archosauria</taxon>
        <taxon>Dinosauria</taxon>
        <taxon>Saurischia</taxon>
        <taxon>Theropoda</taxon>
        <taxon>Coelurosauria</taxon>
        <taxon>Aves</taxon>
        <taxon>Neognathae</taxon>
        <taxon>Neoaves</taxon>
        <taxon>Telluraves</taxon>
        <taxon>Coraciimorphae</taxon>
        <taxon>Bucerotiformes</taxon>
        <taxon>Upupidae</taxon>
        <taxon>Upupa</taxon>
    </lineage>
</organism>
<dbReference type="InterPro" id="IPR003598">
    <property type="entry name" value="Ig_sub2"/>
</dbReference>
<dbReference type="GO" id="GO:0050852">
    <property type="term" value="P:T cell receptor signaling pathway"/>
    <property type="evidence" value="ECO:0007669"/>
    <property type="project" value="TreeGrafter"/>
</dbReference>
<dbReference type="OrthoDB" id="9049620at2759"/>
<dbReference type="GO" id="GO:0005102">
    <property type="term" value="F:signaling receptor binding"/>
    <property type="evidence" value="ECO:0007669"/>
    <property type="project" value="TreeGrafter"/>
</dbReference>
<dbReference type="SMART" id="SM00406">
    <property type="entry name" value="IGv"/>
    <property type="match status" value="1"/>
</dbReference>
<dbReference type="GO" id="GO:0001817">
    <property type="term" value="P:regulation of cytokine production"/>
    <property type="evidence" value="ECO:0007669"/>
    <property type="project" value="TreeGrafter"/>
</dbReference>
<dbReference type="Pfam" id="PF07686">
    <property type="entry name" value="V-set"/>
    <property type="match status" value="1"/>
</dbReference>
<dbReference type="Proteomes" id="UP000544127">
    <property type="component" value="Unassembled WGS sequence"/>
</dbReference>
<proteinExistence type="predicted"/>
<feature type="domain" description="Ig-like" evidence="5">
    <location>
        <begin position="2"/>
        <end position="117"/>
    </location>
</feature>
<dbReference type="SMART" id="SM00409">
    <property type="entry name" value="IG"/>
    <property type="match status" value="1"/>
</dbReference>
<evidence type="ECO:0000256" key="2">
    <source>
        <dbReference type="ARBA" id="ARBA00023136"/>
    </source>
</evidence>
<keyword evidence="7" id="KW-1185">Reference proteome</keyword>
<dbReference type="EMBL" id="VZRI01010093">
    <property type="protein sequence ID" value="NWU98027.1"/>
    <property type="molecule type" value="Genomic_DNA"/>
</dbReference>
<gene>
    <name evidence="6" type="primary">Mog</name>
    <name evidence="6" type="ORF">UPUEPO_R00003</name>
</gene>
<dbReference type="Gene3D" id="2.60.40.10">
    <property type="entry name" value="Immunoglobulins"/>
    <property type="match status" value="1"/>
</dbReference>
<dbReference type="PANTHER" id="PTHR24100">
    <property type="entry name" value="BUTYROPHILIN"/>
    <property type="match status" value="1"/>
</dbReference>
<evidence type="ECO:0000256" key="1">
    <source>
        <dbReference type="ARBA" id="ARBA00004370"/>
    </source>
</evidence>
<protein>
    <submittedName>
        <fullName evidence="6">MOG protein</fullName>
    </submittedName>
</protein>
<dbReference type="InterPro" id="IPR013783">
    <property type="entry name" value="Ig-like_fold"/>
</dbReference>
<dbReference type="InterPro" id="IPR007110">
    <property type="entry name" value="Ig-like_dom"/>
</dbReference>
<feature type="non-terminal residue" evidence="6">
    <location>
        <position position="1"/>
    </location>
</feature>
<reference evidence="6 7" key="1">
    <citation type="submission" date="2019-09" db="EMBL/GenBank/DDBJ databases">
        <title>Bird 10,000 Genomes (B10K) Project - Family phase.</title>
        <authorList>
            <person name="Zhang G."/>
        </authorList>
    </citation>
    <scope>NUCLEOTIDE SEQUENCE [LARGE SCALE GENOMIC DNA]</scope>
    <source>
        <strain evidence="6">B10K-DU-012-37</strain>
    </source>
</reference>
<feature type="non-terminal residue" evidence="6">
    <location>
        <position position="172"/>
    </location>
</feature>
<evidence type="ECO:0000313" key="7">
    <source>
        <dbReference type="Proteomes" id="UP000544127"/>
    </source>
</evidence>
<sequence>PPQDDFTVVAPTQPLQAAVGQNVVLPCRLSPALDAQSLEIRWIRHSFTKTVHHYRNGRDLVVEQLRDYVGRTELVKEGLSSGNLDLRLLGVRPSDDGEYICTVQEGSSYGEASVDLEVAGAFFHNPRPWMAALGVFLTLSIGFMVLSALLLWKRRHWSRQLGESSWSLPPTK</sequence>
<dbReference type="PANTHER" id="PTHR24100:SF149">
    <property type="entry name" value="BG-LIKE ANTIGEN 1-RELATED"/>
    <property type="match status" value="1"/>
</dbReference>
<name>A0A7K6B7Z7_UPUEP</name>
<dbReference type="InterPro" id="IPR003599">
    <property type="entry name" value="Ig_sub"/>
</dbReference>
<dbReference type="SMART" id="SM00408">
    <property type="entry name" value="IGc2"/>
    <property type="match status" value="1"/>
</dbReference>
<keyword evidence="4" id="KW-1133">Transmembrane helix</keyword>
<keyword evidence="4" id="KW-0812">Transmembrane</keyword>
<evidence type="ECO:0000256" key="4">
    <source>
        <dbReference type="SAM" id="Phobius"/>
    </source>
</evidence>
<dbReference type="GO" id="GO:0009897">
    <property type="term" value="C:external side of plasma membrane"/>
    <property type="evidence" value="ECO:0007669"/>
    <property type="project" value="TreeGrafter"/>
</dbReference>
<comment type="caution">
    <text evidence="6">The sequence shown here is derived from an EMBL/GenBank/DDBJ whole genome shotgun (WGS) entry which is preliminary data.</text>
</comment>
<evidence type="ECO:0000256" key="3">
    <source>
        <dbReference type="ARBA" id="ARBA00023319"/>
    </source>
</evidence>
<keyword evidence="2 4" id="KW-0472">Membrane</keyword>
<dbReference type="InterPro" id="IPR036179">
    <property type="entry name" value="Ig-like_dom_sf"/>
</dbReference>
<dbReference type="AlphaFoldDB" id="A0A7K6B7Z7"/>
<dbReference type="InterPro" id="IPR013106">
    <property type="entry name" value="Ig_V-set"/>
</dbReference>
<dbReference type="SUPFAM" id="SSF48726">
    <property type="entry name" value="Immunoglobulin"/>
    <property type="match status" value="1"/>
</dbReference>
<comment type="subcellular location">
    <subcellularLocation>
        <location evidence="1">Membrane</location>
    </subcellularLocation>
</comment>
<dbReference type="FunFam" id="2.60.40.10:FF:000208">
    <property type="entry name" value="Butyrophilin subfamily 1 member A1"/>
    <property type="match status" value="1"/>
</dbReference>
<accession>A0A7K6B7Z7</accession>
<dbReference type="InterPro" id="IPR050504">
    <property type="entry name" value="IgSF_BTN/MOG"/>
</dbReference>